<dbReference type="Pfam" id="PF08282">
    <property type="entry name" value="Hydrolase_3"/>
    <property type="match status" value="1"/>
</dbReference>
<dbReference type="CDD" id="cd07514">
    <property type="entry name" value="HAD_Pase"/>
    <property type="match status" value="1"/>
</dbReference>
<dbReference type="EC" id="3.1.3.18" evidence="5 6"/>
<comment type="function">
    <text evidence="5">Catalyzes the dephosphorylation of 2-phosphoglycolate.</text>
</comment>
<dbReference type="Proteomes" id="UP000066376">
    <property type="component" value="Chromosome"/>
</dbReference>
<dbReference type="NCBIfam" id="TIGR01482">
    <property type="entry name" value="SPP-subfamily"/>
    <property type="match status" value="1"/>
</dbReference>
<feature type="binding site" evidence="5">
    <location>
        <position position="186"/>
    </location>
    <ligand>
        <name>Mg(2+)</name>
        <dbReference type="ChEBI" id="CHEBI:18420"/>
    </ligand>
</feature>
<dbReference type="KEGG" id="mol:YLM1_1325"/>
<dbReference type="NCBIfam" id="TIGR01484">
    <property type="entry name" value="HAD-SF-IIB"/>
    <property type="match status" value="1"/>
</dbReference>
<dbReference type="SFLD" id="SFLDS00003">
    <property type="entry name" value="Haloacid_Dehalogenase"/>
    <property type="match status" value="1"/>
</dbReference>
<reference evidence="7 8" key="1">
    <citation type="journal article" date="2016" name="Genome Announc.">
        <title>Draft Genome Sequence of the Rumen Methanogen Methanobrevibacter olleyae YLM1.</title>
        <authorList>
            <person name="Kelly W.J."/>
            <person name="Li D."/>
            <person name="Lambie S.C."/>
            <person name="Cox F."/>
            <person name="Attwood G.T."/>
            <person name="Altermann E."/>
            <person name="Leahy S.C."/>
        </authorList>
    </citation>
    <scope>NUCLEOTIDE SEQUENCE [LARGE SCALE GENOMIC DNA]</scope>
    <source>
        <strain evidence="7 8">YLM1</strain>
    </source>
</reference>
<dbReference type="STRING" id="294671.YLM1_1325"/>
<dbReference type="RefSeq" id="WP_067147560.1">
    <property type="nucleotide sequence ID" value="NZ_CP014265.1"/>
</dbReference>
<dbReference type="PANTHER" id="PTHR10000:SF8">
    <property type="entry name" value="HAD SUPERFAMILY HYDROLASE-LIKE, TYPE 3"/>
    <property type="match status" value="1"/>
</dbReference>
<feature type="active site" description="Nucleophile" evidence="5">
    <location>
        <position position="10"/>
    </location>
</feature>
<keyword evidence="8" id="KW-1185">Reference proteome</keyword>
<protein>
    <recommendedName>
        <fullName evidence="5 6">Phosphoglycolate phosphatase</fullName>
        <shortName evidence="5">PGP</shortName>
        <shortName evidence="5">PGPase</shortName>
        <ecNumber evidence="5 6">3.1.3.18</ecNumber>
    </recommendedName>
</protein>
<evidence type="ECO:0000313" key="7">
    <source>
        <dbReference type="EMBL" id="AMK15882.1"/>
    </source>
</evidence>
<evidence type="ECO:0000256" key="2">
    <source>
        <dbReference type="ARBA" id="ARBA00022801"/>
    </source>
</evidence>
<keyword evidence="3 5" id="KW-0460">Magnesium</keyword>
<reference evidence="8" key="2">
    <citation type="submission" date="2016-02" db="EMBL/GenBank/DDBJ databases">
        <title>The draft genome sequence of the rumen methanogen Methanobrevibacter olleyae YLM1.</title>
        <authorList>
            <consortium name="New Zealand Agricultural Greenhouse Gas Research Centre/Pastoral Greenhouse Gas Research Consortium"/>
            <person name="Kelly W.J."/>
            <person name="Li D."/>
            <person name="Lambie S.C."/>
            <person name="Attwood G.T."/>
            <person name="Altermann E."/>
            <person name="Leahy S.C."/>
        </authorList>
    </citation>
    <scope>NUCLEOTIDE SEQUENCE [LARGE SCALE GENOMIC DNA]</scope>
    <source>
        <strain evidence="8">YLM1</strain>
    </source>
</reference>
<comment type="similarity">
    <text evidence="5">Belongs to the archaeal SPP-like hydrolase family.</text>
</comment>
<dbReference type="Gene3D" id="3.90.1070.10">
    <property type="match status" value="1"/>
</dbReference>
<dbReference type="EMBL" id="CP014265">
    <property type="protein sequence ID" value="AMK15882.1"/>
    <property type="molecule type" value="Genomic_DNA"/>
</dbReference>
<evidence type="ECO:0000256" key="5">
    <source>
        <dbReference type="HAMAP-Rule" id="MF_01419"/>
    </source>
</evidence>
<feature type="binding site" evidence="5">
    <location>
        <position position="182"/>
    </location>
    <ligand>
        <name>Mg(2+)</name>
        <dbReference type="ChEBI" id="CHEBI:18420"/>
    </ligand>
</feature>
<dbReference type="GO" id="GO:0005829">
    <property type="term" value="C:cytosol"/>
    <property type="evidence" value="ECO:0007669"/>
    <property type="project" value="TreeGrafter"/>
</dbReference>
<proteinExistence type="inferred from homology"/>
<dbReference type="PATRIC" id="fig|294671.3.peg.1383"/>
<evidence type="ECO:0000256" key="4">
    <source>
        <dbReference type="ARBA" id="ARBA00023277"/>
    </source>
</evidence>
<dbReference type="PANTHER" id="PTHR10000">
    <property type="entry name" value="PHOSPHOSERINE PHOSPHATASE"/>
    <property type="match status" value="1"/>
</dbReference>
<dbReference type="GeneID" id="28489636"/>
<dbReference type="InterPro" id="IPR023214">
    <property type="entry name" value="HAD_sf"/>
</dbReference>
<evidence type="ECO:0000256" key="3">
    <source>
        <dbReference type="ARBA" id="ARBA00022842"/>
    </source>
</evidence>
<gene>
    <name evidence="7" type="ORF">YLM1_1325</name>
</gene>
<evidence type="ECO:0000256" key="6">
    <source>
        <dbReference type="NCBIfam" id="TIGR01487"/>
    </source>
</evidence>
<dbReference type="GO" id="GO:0008967">
    <property type="term" value="F:phosphoglycolate phosphatase activity"/>
    <property type="evidence" value="ECO:0007669"/>
    <property type="project" value="UniProtKB-UniRule"/>
</dbReference>
<dbReference type="SFLD" id="SFLDG01140">
    <property type="entry name" value="C2.B:_Phosphomannomutase_and_P"/>
    <property type="match status" value="1"/>
</dbReference>
<sequence>MVKIEAIAVDVDGTITDGKRRICHSALDALRKAEDAGIPVIISTGNISHFSYAVATLVGTTGGLVCENGGVIYQDGYNNNEVIILGDISKAQKAYDFLLEKFGEDIPFKIVEDSDARVSEIAFYKNMDSKPLKELLKDFDVEVYDSGFALHLTDPDVDKGTGLVELAKLLDYNIESIMCIGDSENDIDFLLAGGFKVAVANACDELKEIADYVCQKEYGDGVAEAIDKFLFNQC</sequence>
<dbReference type="NCBIfam" id="NF002245">
    <property type="entry name" value="PRK01158.1"/>
    <property type="match status" value="1"/>
</dbReference>
<dbReference type="NCBIfam" id="TIGR01487">
    <property type="entry name" value="Pglycolate_arch"/>
    <property type="match status" value="1"/>
</dbReference>
<dbReference type="SFLD" id="SFLDG01144">
    <property type="entry name" value="C2.B.4:_PGP_Like"/>
    <property type="match status" value="1"/>
</dbReference>
<dbReference type="SFLD" id="SFLDF00446">
    <property type="entry name" value="phosphoglycolate_phosphatase_3"/>
    <property type="match status" value="1"/>
</dbReference>
<dbReference type="InterPro" id="IPR036412">
    <property type="entry name" value="HAD-like_sf"/>
</dbReference>
<dbReference type="InterPro" id="IPR006379">
    <property type="entry name" value="HAD-SF_hydro_IIB"/>
</dbReference>
<feature type="binding site" evidence="5">
    <location>
        <position position="12"/>
    </location>
    <ligand>
        <name>Mg(2+)</name>
        <dbReference type="ChEBI" id="CHEBI:18420"/>
    </ligand>
</feature>
<comment type="cofactor">
    <cofactor evidence="5">
        <name>Mg(2+)</name>
        <dbReference type="ChEBI" id="CHEBI:18420"/>
    </cofactor>
</comment>
<accession>A0A126R1D5</accession>
<keyword evidence="2 5" id="KW-0378">Hydrolase</keyword>
<dbReference type="HAMAP" id="MF_01419">
    <property type="entry name" value="GPH_hydrolase_arch"/>
    <property type="match status" value="1"/>
</dbReference>
<feature type="binding site" evidence="5">
    <location>
        <position position="159"/>
    </location>
    <ligand>
        <name>substrate</name>
    </ligand>
</feature>
<comment type="catalytic activity">
    <reaction evidence="5">
        <text>2-phosphoglycolate + H2O = glycolate + phosphate</text>
        <dbReference type="Rhea" id="RHEA:14369"/>
        <dbReference type="ChEBI" id="CHEBI:15377"/>
        <dbReference type="ChEBI" id="CHEBI:29805"/>
        <dbReference type="ChEBI" id="CHEBI:43474"/>
        <dbReference type="ChEBI" id="CHEBI:58033"/>
        <dbReference type="EC" id="3.1.3.18"/>
    </reaction>
</comment>
<organism evidence="7 8">
    <name type="scientific">Methanobrevibacter olleyae</name>
    <dbReference type="NCBI Taxonomy" id="294671"/>
    <lineage>
        <taxon>Archaea</taxon>
        <taxon>Methanobacteriati</taxon>
        <taxon>Methanobacteriota</taxon>
        <taxon>Methanomada group</taxon>
        <taxon>Methanobacteria</taxon>
        <taxon>Methanobacteriales</taxon>
        <taxon>Methanobacteriaceae</taxon>
        <taxon>Methanobrevibacter</taxon>
    </lineage>
</organism>
<evidence type="ECO:0000256" key="1">
    <source>
        <dbReference type="ARBA" id="ARBA00022723"/>
    </source>
</evidence>
<dbReference type="InterPro" id="IPR006382">
    <property type="entry name" value="PGPase"/>
</dbReference>
<dbReference type="SUPFAM" id="SSF56784">
    <property type="entry name" value="HAD-like"/>
    <property type="match status" value="1"/>
</dbReference>
<evidence type="ECO:0000313" key="8">
    <source>
        <dbReference type="Proteomes" id="UP000066376"/>
    </source>
</evidence>
<feature type="binding site" evidence="5">
    <location>
        <position position="10"/>
    </location>
    <ligand>
        <name>Mg(2+)</name>
        <dbReference type="ChEBI" id="CHEBI:18420"/>
    </ligand>
</feature>
<dbReference type="GO" id="GO:0000287">
    <property type="term" value="F:magnesium ion binding"/>
    <property type="evidence" value="ECO:0007669"/>
    <property type="project" value="InterPro"/>
</dbReference>
<keyword evidence="4 5" id="KW-0119">Carbohydrate metabolism</keyword>
<name>A0A126R1D5_METOL</name>
<keyword evidence="1 5" id="KW-0479">Metal-binding</keyword>
<dbReference type="Gene3D" id="3.40.50.1000">
    <property type="entry name" value="HAD superfamily/HAD-like"/>
    <property type="match status" value="1"/>
</dbReference>
<dbReference type="AlphaFoldDB" id="A0A126R1D5"/>